<keyword evidence="3" id="KW-1185">Reference proteome</keyword>
<feature type="domain" description="Bacterial bifunctional deaminase-reductase C-terminal" evidence="1">
    <location>
        <begin position="3"/>
        <end position="171"/>
    </location>
</feature>
<dbReference type="InterPro" id="IPR050765">
    <property type="entry name" value="Riboflavin_Biosynth_HTPR"/>
</dbReference>
<dbReference type="PANTHER" id="PTHR38011:SF12">
    <property type="entry name" value="BIFUNCTIONAL DEAMINASE-REDUCTASE DOMAIN PROTEIN"/>
    <property type="match status" value="1"/>
</dbReference>
<dbReference type="Pfam" id="PF01872">
    <property type="entry name" value="RibD_C"/>
    <property type="match status" value="1"/>
</dbReference>
<dbReference type="InterPro" id="IPR002734">
    <property type="entry name" value="RibDG_C"/>
</dbReference>
<dbReference type="EMBL" id="JAGIOC010000001">
    <property type="protein sequence ID" value="MBP2407719.1"/>
    <property type="molecule type" value="Genomic_DNA"/>
</dbReference>
<evidence type="ECO:0000259" key="1">
    <source>
        <dbReference type="Pfam" id="PF01872"/>
    </source>
</evidence>
<dbReference type="RefSeq" id="WP_209887302.1">
    <property type="nucleotide sequence ID" value="NZ_BAAAJV010000011.1"/>
</dbReference>
<evidence type="ECO:0000313" key="2">
    <source>
        <dbReference type="EMBL" id="MBP2407719.1"/>
    </source>
</evidence>
<proteinExistence type="predicted"/>
<dbReference type="Proteomes" id="UP000698222">
    <property type="component" value="Unassembled WGS sequence"/>
</dbReference>
<accession>A0ABS4YG57</accession>
<dbReference type="InterPro" id="IPR024072">
    <property type="entry name" value="DHFR-like_dom_sf"/>
</dbReference>
<dbReference type="Gene3D" id="3.40.430.10">
    <property type="entry name" value="Dihydrofolate Reductase, subunit A"/>
    <property type="match status" value="1"/>
</dbReference>
<gene>
    <name evidence="2" type="ORF">JOF44_000622</name>
</gene>
<evidence type="ECO:0000313" key="3">
    <source>
        <dbReference type="Proteomes" id="UP000698222"/>
    </source>
</evidence>
<name>A0ABS4YG57_9MICO</name>
<dbReference type="PANTHER" id="PTHR38011">
    <property type="entry name" value="DIHYDROFOLATE REDUCTASE FAMILY PROTEIN (AFU_ORTHOLOGUE AFUA_8G06820)"/>
    <property type="match status" value="1"/>
</dbReference>
<organism evidence="2 3">
    <name type="scientific">Brachybacterium fresconis</name>
    <dbReference type="NCBI Taxonomy" id="173363"/>
    <lineage>
        <taxon>Bacteria</taxon>
        <taxon>Bacillati</taxon>
        <taxon>Actinomycetota</taxon>
        <taxon>Actinomycetes</taxon>
        <taxon>Micrococcales</taxon>
        <taxon>Dermabacteraceae</taxon>
        <taxon>Brachybacterium</taxon>
    </lineage>
</organism>
<comment type="caution">
    <text evidence="2">The sequence shown here is derived from an EMBL/GenBank/DDBJ whole genome shotgun (WGS) entry which is preliminary data.</text>
</comment>
<sequence>MTKVAWGFTCSLDGFITGPDHDMSWLSAAEEIDGGDTEQLARAVGAILSGRRGYDAALAQASERDELTSEAYGGAWSGIEFVLTHRPEELADDPRVIAPGTDGPGIVPLNCDIREAIRRGKDAAAGKDLQIISADLARQALAHDLVDELQVFVAPVFLGDGTRIFDVPGGLRYDWELVGPIAGAQRSIGRTYRPTHRSA</sequence>
<reference evidence="2 3" key="1">
    <citation type="submission" date="2021-03" db="EMBL/GenBank/DDBJ databases">
        <title>Sequencing the genomes of 1000 actinobacteria strains.</title>
        <authorList>
            <person name="Klenk H.-P."/>
        </authorList>
    </citation>
    <scope>NUCLEOTIDE SEQUENCE [LARGE SCALE GENOMIC DNA]</scope>
    <source>
        <strain evidence="2 3">DSM 14564</strain>
    </source>
</reference>
<protein>
    <submittedName>
        <fullName evidence="2">Dihydrofolate reductase</fullName>
    </submittedName>
</protein>
<dbReference type="SUPFAM" id="SSF53597">
    <property type="entry name" value="Dihydrofolate reductase-like"/>
    <property type="match status" value="1"/>
</dbReference>